<evidence type="ECO:0000256" key="5">
    <source>
        <dbReference type="ARBA" id="ARBA00023242"/>
    </source>
</evidence>
<feature type="domain" description="TF-B3" evidence="6">
    <location>
        <begin position="2"/>
        <end position="73"/>
    </location>
</feature>
<gene>
    <name evidence="7" type="ORF">CFC21_106484</name>
</gene>
<keyword evidence="3" id="KW-0238">DNA-binding</keyword>
<evidence type="ECO:0000256" key="4">
    <source>
        <dbReference type="ARBA" id="ARBA00023163"/>
    </source>
</evidence>
<organism evidence="7">
    <name type="scientific">Triticum aestivum</name>
    <name type="common">Wheat</name>
    <dbReference type="NCBI Taxonomy" id="4565"/>
    <lineage>
        <taxon>Eukaryota</taxon>
        <taxon>Viridiplantae</taxon>
        <taxon>Streptophyta</taxon>
        <taxon>Embryophyta</taxon>
        <taxon>Tracheophyta</taxon>
        <taxon>Spermatophyta</taxon>
        <taxon>Magnoliopsida</taxon>
        <taxon>Liliopsida</taxon>
        <taxon>Poales</taxon>
        <taxon>Poaceae</taxon>
        <taxon>BOP clade</taxon>
        <taxon>Pooideae</taxon>
        <taxon>Triticodae</taxon>
        <taxon>Triticeae</taxon>
        <taxon>Triticinae</taxon>
        <taxon>Triticum</taxon>
    </lineage>
</organism>
<reference evidence="7" key="1">
    <citation type="journal article" date="2017" name="Gigascience">
        <title>The first near-complete assembly of the hexaploid bread wheat genome, Triticum aestivum.</title>
        <authorList>
            <person name="Zimin A.V."/>
            <person name="Puiu D."/>
            <person name="Hall R."/>
            <person name="Kingan S."/>
            <person name="Clavijo B.J."/>
            <person name="Salzberg S.L."/>
        </authorList>
    </citation>
    <scope>NUCLEOTIDE SEQUENCE</scope>
    <source>
        <tissue evidence="7">Leaf</tissue>
    </source>
</reference>
<dbReference type="GO" id="GO:0003700">
    <property type="term" value="F:DNA-binding transcription factor activity"/>
    <property type="evidence" value="ECO:0007669"/>
    <property type="project" value="InterPro"/>
</dbReference>
<accession>A0A9R1ME56</accession>
<keyword evidence="2" id="KW-0805">Transcription regulation</keyword>
<dbReference type="GO" id="GO:0003677">
    <property type="term" value="F:DNA binding"/>
    <property type="evidence" value="ECO:0007669"/>
    <property type="project" value="UniProtKB-KW"/>
</dbReference>
<dbReference type="GO" id="GO:0005634">
    <property type="term" value="C:nucleus"/>
    <property type="evidence" value="ECO:0007669"/>
    <property type="project" value="UniProtKB-SubCell"/>
</dbReference>
<dbReference type="InterPro" id="IPR015300">
    <property type="entry name" value="DNA-bd_pseudobarrel_sf"/>
</dbReference>
<protein>
    <recommendedName>
        <fullName evidence="6">TF-B3 domain-containing protein</fullName>
    </recommendedName>
</protein>
<evidence type="ECO:0000256" key="1">
    <source>
        <dbReference type="ARBA" id="ARBA00004123"/>
    </source>
</evidence>
<dbReference type="Proteomes" id="UP000815260">
    <property type="component" value="Chromosome 7D"/>
</dbReference>
<comment type="subcellular location">
    <subcellularLocation>
        <location evidence="1">Nucleus</location>
    </subcellularLocation>
</comment>
<dbReference type="InterPro" id="IPR044800">
    <property type="entry name" value="LEC2-like"/>
</dbReference>
<feature type="non-terminal residue" evidence="7">
    <location>
        <position position="162"/>
    </location>
</feature>
<sequence length="162" mass="17949">GKLNRLVVPKHFAERHFLPQMLGDGGPGRVAGAVLRFEDGRGGGKAWEFRFSYWGSSQSYVMTKGWSAFLRDRRRHRLLLPRRREPLHRLPPARRRSSVLSAGDTRPCACSSAASLRAHAAAGDVGRQGFARAVPPAVRRRPRAFHCRAAAVGFAASPHEEM</sequence>
<evidence type="ECO:0000313" key="7">
    <source>
        <dbReference type="EMBL" id="KAF7105705.1"/>
    </source>
</evidence>
<dbReference type="AlphaFoldDB" id="A0A9R1ME56"/>
<evidence type="ECO:0000256" key="2">
    <source>
        <dbReference type="ARBA" id="ARBA00023015"/>
    </source>
</evidence>
<name>A0A9R1ME56_WHEAT</name>
<keyword evidence="5" id="KW-0539">Nucleus</keyword>
<evidence type="ECO:0000256" key="3">
    <source>
        <dbReference type="ARBA" id="ARBA00023125"/>
    </source>
</evidence>
<dbReference type="EMBL" id="CM022231">
    <property type="protein sequence ID" value="KAF7105705.1"/>
    <property type="molecule type" value="Genomic_DNA"/>
</dbReference>
<keyword evidence="4" id="KW-0804">Transcription</keyword>
<dbReference type="SUPFAM" id="SSF101936">
    <property type="entry name" value="DNA-binding pseudobarrel domain"/>
    <property type="match status" value="1"/>
</dbReference>
<dbReference type="Gene3D" id="2.40.330.10">
    <property type="entry name" value="DNA-binding pseudobarrel domain"/>
    <property type="match status" value="1"/>
</dbReference>
<dbReference type="InterPro" id="IPR003340">
    <property type="entry name" value="B3_DNA-bd"/>
</dbReference>
<proteinExistence type="predicted"/>
<dbReference type="PANTHER" id="PTHR31140">
    <property type="entry name" value="B3 DOMAIN-CONTAINING TRANSCRIPTION FACTOR ABI3"/>
    <property type="match status" value="1"/>
</dbReference>
<evidence type="ECO:0000259" key="6">
    <source>
        <dbReference type="Pfam" id="PF02362"/>
    </source>
</evidence>
<feature type="non-terminal residue" evidence="7">
    <location>
        <position position="1"/>
    </location>
</feature>
<dbReference type="PANTHER" id="PTHR31140:SF78">
    <property type="entry name" value="B3 DOMAIN-CONTAINING PROTEIN OS06G0107800"/>
    <property type="match status" value="1"/>
</dbReference>
<comment type="caution">
    <text evidence="7">The sequence shown here is derived from an EMBL/GenBank/DDBJ whole genome shotgun (WGS) entry which is preliminary data.</text>
</comment>
<reference evidence="7" key="2">
    <citation type="submission" date="2020-03" db="EMBL/GenBank/DDBJ databases">
        <title>The second near-complete assembly of the hexaploid bread wheat (Triticum aestivum) genome.</title>
        <authorList>
            <person name="Zimin A.V."/>
            <person name="Puiu D."/>
            <person name="Shumante A."/>
            <person name="Alonge M."/>
            <person name="Salzberg S.L."/>
        </authorList>
    </citation>
    <scope>NUCLEOTIDE SEQUENCE</scope>
    <source>
        <tissue evidence="7">Leaf</tissue>
    </source>
</reference>
<dbReference type="CDD" id="cd10017">
    <property type="entry name" value="B3_DNA"/>
    <property type="match status" value="1"/>
</dbReference>
<dbReference type="OrthoDB" id="2020802at2759"/>
<dbReference type="Pfam" id="PF02362">
    <property type="entry name" value="B3"/>
    <property type="match status" value="1"/>
</dbReference>